<comment type="caution">
    <text evidence="1">The sequence shown here is derived from an EMBL/GenBank/DDBJ whole genome shotgun (WGS) entry which is preliminary data.</text>
</comment>
<protein>
    <submittedName>
        <fullName evidence="1">Uncharacterized protein</fullName>
    </submittedName>
</protein>
<gene>
    <name evidence="1" type="ORF">QWZ15_12220</name>
</gene>
<name>A0ABT8C713_9BACT</name>
<dbReference type="EMBL" id="JAUFQS010000010">
    <property type="protein sequence ID" value="MDN3688599.1"/>
    <property type="molecule type" value="Genomic_DNA"/>
</dbReference>
<accession>A0ABT8C713</accession>
<keyword evidence="2" id="KW-1185">Reference proteome</keyword>
<sequence length="94" mass="9970">MINLGFAINRRTSINPKGVTDHSLPVMKITDLKGETKAVLVNYACHAVTLGPLNNGVHGDWVGEAPLQIEENLPAGAMAMMVIGCDADQNSSPE</sequence>
<reference evidence="2" key="1">
    <citation type="journal article" date="2019" name="Int. J. Syst. Evol. Microbiol.">
        <title>The Global Catalogue of Microorganisms (GCM) 10K type strain sequencing project: providing services to taxonomists for standard genome sequencing and annotation.</title>
        <authorList>
            <consortium name="The Broad Institute Genomics Platform"/>
            <consortium name="The Broad Institute Genome Sequencing Center for Infectious Disease"/>
            <person name="Wu L."/>
            <person name="Ma J."/>
        </authorList>
    </citation>
    <scope>NUCLEOTIDE SEQUENCE [LARGE SCALE GENOMIC DNA]</scope>
    <source>
        <strain evidence="2">CECT 7706</strain>
    </source>
</reference>
<evidence type="ECO:0000313" key="1">
    <source>
        <dbReference type="EMBL" id="MDN3688599.1"/>
    </source>
</evidence>
<dbReference type="Proteomes" id="UP001236663">
    <property type="component" value="Unassembled WGS sequence"/>
</dbReference>
<organism evidence="1 2">
    <name type="scientific">Cyclobacterium jeungdonense</name>
    <dbReference type="NCBI Taxonomy" id="708087"/>
    <lineage>
        <taxon>Bacteria</taxon>
        <taxon>Pseudomonadati</taxon>
        <taxon>Bacteroidota</taxon>
        <taxon>Cytophagia</taxon>
        <taxon>Cytophagales</taxon>
        <taxon>Cyclobacteriaceae</taxon>
        <taxon>Cyclobacterium</taxon>
    </lineage>
</organism>
<evidence type="ECO:0000313" key="2">
    <source>
        <dbReference type="Proteomes" id="UP001236663"/>
    </source>
</evidence>
<proteinExistence type="predicted"/>
<dbReference type="RefSeq" id="WP_163386720.1">
    <property type="nucleotide sequence ID" value="NZ_JAUFQS010000010.1"/>
</dbReference>